<comment type="caution">
    <text evidence="1">The sequence shown here is derived from an EMBL/GenBank/DDBJ whole genome shotgun (WGS) entry which is preliminary data.</text>
</comment>
<sequence>MPIPRSTYILRQALLGGPLKRPPSPSAPHNVLPRRNLASSSTRQLDDEHEMKKWEKITYAGIATCTVLAIYNLSKGHHPKVEEPQKPYPYLRIRHKDFPWGPDSLFETIKKKRHSHD</sequence>
<evidence type="ECO:0000313" key="1">
    <source>
        <dbReference type="EMBL" id="KAI4330209.1"/>
    </source>
</evidence>
<keyword evidence="2" id="KW-1185">Reference proteome</keyword>
<protein>
    <submittedName>
        <fullName evidence="1">Uncharacterized protein</fullName>
    </submittedName>
</protein>
<dbReference type="Proteomes" id="UP001057402">
    <property type="component" value="Chromosome 8"/>
</dbReference>
<name>A0ACB9N173_9MYRT</name>
<evidence type="ECO:0000313" key="2">
    <source>
        <dbReference type="Proteomes" id="UP001057402"/>
    </source>
</evidence>
<accession>A0ACB9N173</accession>
<reference evidence="2" key="1">
    <citation type="journal article" date="2023" name="Front. Plant Sci.">
        <title>Chromosomal-level genome assembly of Melastoma candidum provides insights into trichome evolution.</title>
        <authorList>
            <person name="Zhong Y."/>
            <person name="Wu W."/>
            <person name="Sun C."/>
            <person name="Zou P."/>
            <person name="Liu Y."/>
            <person name="Dai S."/>
            <person name="Zhou R."/>
        </authorList>
    </citation>
    <scope>NUCLEOTIDE SEQUENCE [LARGE SCALE GENOMIC DNA]</scope>
</reference>
<proteinExistence type="predicted"/>
<dbReference type="EMBL" id="CM042887">
    <property type="protein sequence ID" value="KAI4330209.1"/>
    <property type="molecule type" value="Genomic_DNA"/>
</dbReference>
<organism evidence="1 2">
    <name type="scientific">Melastoma candidum</name>
    <dbReference type="NCBI Taxonomy" id="119954"/>
    <lineage>
        <taxon>Eukaryota</taxon>
        <taxon>Viridiplantae</taxon>
        <taxon>Streptophyta</taxon>
        <taxon>Embryophyta</taxon>
        <taxon>Tracheophyta</taxon>
        <taxon>Spermatophyta</taxon>
        <taxon>Magnoliopsida</taxon>
        <taxon>eudicotyledons</taxon>
        <taxon>Gunneridae</taxon>
        <taxon>Pentapetalae</taxon>
        <taxon>rosids</taxon>
        <taxon>malvids</taxon>
        <taxon>Myrtales</taxon>
        <taxon>Melastomataceae</taxon>
        <taxon>Melastomatoideae</taxon>
        <taxon>Melastomateae</taxon>
        <taxon>Melastoma</taxon>
    </lineage>
</organism>
<gene>
    <name evidence="1" type="ORF">MLD38_028511</name>
</gene>